<comment type="pathway">
    <text evidence="1">Porphyrin-containing compound metabolism; siroheme biosynthesis; sirohydrochlorin from precorrin-2: step 1/1.</text>
</comment>
<dbReference type="PANTHER" id="PTHR35330:SF1">
    <property type="entry name" value="SIROHEME BIOSYNTHESIS PROTEIN MET8"/>
    <property type="match status" value="1"/>
</dbReference>
<dbReference type="EC" id="1.3.1.76" evidence="2"/>
<dbReference type="SUPFAM" id="SSF75615">
    <property type="entry name" value="Siroheme synthase middle domains-like"/>
    <property type="match status" value="1"/>
</dbReference>
<keyword evidence="8" id="KW-0489">Methyltransferase</keyword>
<keyword evidence="9" id="KW-1185">Reference proteome</keyword>
<dbReference type="GO" id="GO:0004325">
    <property type="term" value="F:ferrochelatase activity"/>
    <property type="evidence" value="ECO:0007669"/>
    <property type="project" value="InterPro"/>
</dbReference>
<dbReference type="GO" id="GO:0019354">
    <property type="term" value="P:siroheme biosynthetic process"/>
    <property type="evidence" value="ECO:0007669"/>
    <property type="project" value="UniProtKB-UniPathway"/>
</dbReference>
<dbReference type="InterPro" id="IPR028161">
    <property type="entry name" value="Met8-like"/>
</dbReference>
<evidence type="ECO:0000313" key="8">
    <source>
        <dbReference type="EMBL" id="SDF70995.1"/>
    </source>
</evidence>
<organism evidence="8 9">
    <name type="scientific">Sphingomonas carotinifaciens</name>
    <dbReference type="NCBI Taxonomy" id="1166323"/>
    <lineage>
        <taxon>Bacteria</taxon>
        <taxon>Pseudomonadati</taxon>
        <taxon>Pseudomonadota</taxon>
        <taxon>Alphaproteobacteria</taxon>
        <taxon>Sphingomonadales</taxon>
        <taxon>Sphingomonadaceae</taxon>
        <taxon>Sphingomonas</taxon>
    </lineage>
</organism>
<dbReference type="GO" id="GO:0032259">
    <property type="term" value="P:methylation"/>
    <property type="evidence" value="ECO:0007669"/>
    <property type="project" value="UniProtKB-KW"/>
</dbReference>
<dbReference type="Proteomes" id="UP000323502">
    <property type="component" value="Unassembled WGS sequence"/>
</dbReference>
<evidence type="ECO:0000256" key="2">
    <source>
        <dbReference type="ARBA" id="ARBA00012400"/>
    </source>
</evidence>
<proteinExistence type="predicted"/>
<dbReference type="GO" id="GO:0008168">
    <property type="term" value="F:methyltransferase activity"/>
    <property type="evidence" value="ECO:0007669"/>
    <property type="project" value="UniProtKB-KW"/>
</dbReference>
<evidence type="ECO:0000313" key="7">
    <source>
        <dbReference type="EMBL" id="MWC43164.1"/>
    </source>
</evidence>
<evidence type="ECO:0000256" key="4">
    <source>
        <dbReference type="ARBA" id="ARBA00023027"/>
    </source>
</evidence>
<name>A0A1G7NA74_9SPHN</name>
<evidence type="ECO:0000313" key="9">
    <source>
        <dbReference type="Proteomes" id="UP000323502"/>
    </source>
</evidence>
<reference evidence="8 9" key="1">
    <citation type="submission" date="2016-10" db="EMBL/GenBank/DDBJ databases">
        <authorList>
            <person name="Varghese N."/>
            <person name="Submissions S."/>
        </authorList>
    </citation>
    <scope>NUCLEOTIDE SEQUENCE [LARGE SCALE GENOMIC DNA]</scope>
    <source>
        <strain evidence="8 9">S7-754</strain>
    </source>
</reference>
<dbReference type="InterPro" id="IPR006367">
    <property type="entry name" value="Sirohaem_synthase_N"/>
</dbReference>
<keyword evidence="3" id="KW-0560">Oxidoreductase</keyword>
<dbReference type="Proteomes" id="UP000436801">
    <property type="component" value="Unassembled WGS sequence"/>
</dbReference>
<reference evidence="7 10" key="2">
    <citation type="submission" date="2019-12" db="EMBL/GenBank/DDBJ databases">
        <authorList>
            <person name="Zheng J."/>
        </authorList>
    </citation>
    <scope>NUCLEOTIDE SEQUENCE [LARGE SCALE GENOMIC DNA]</scope>
    <source>
        <strain evidence="7 10">DSM 27347</strain>
    </source>
</reference>
<dbReference type="Pfam" id="PF13241">
    <property type="entry name" value="NAD_binding_7"/>
    <property type="match status" value="1"/>
</dbReference>
<dbReference type="AlphaFoldDB" id="A0A1G7NA74"/>
<dbReference type="EMBL" id="WSUT01000005">
    <property type="protein sequence ID" value="MWC43164.1"/>
    <property type="molecule type" value="Genomic_DNA"/>
</dbReference>
<dbReference type="OrthoDB" id="9815856at2"/>
<dbReference type="InterPro" id="IPR036291">
    <property type="entry name" value="NAD(P)-bd_dom_sf"/>
</dbReference>
<evidence type="ECO:0000313" key="10">
    <source>
        <dbReference type="Proteomes" id="UP000436801"/>
    </source>
</evidence>
<evidence type="ECO:0000256" key="1">
    <source>
        <dbReference type="ARBA" id="ARBA00005010"/>
    </source>
</evidence>
<dbReference type="PANTHER" id="PTHR35330">
    <property type="entry name" value="SIROHEME BIOSYNTHESIS PROTEIN MET8"/>
    <property type="match status" value="1"/>
</dbReference>
<sequence>MSLHSLPLFVRLAGRPVILLGEGEPAEAKRRLLERAGAVVVGEDAVAALGIVAIEDEATALAAIGRLKARGVLVNAVDRPDHCDFTLPAIVERGAVIIAIGTGGVSAGLAAALRQRLEMLLPATLGALAEGLHAGRAALRARFPDGAARRRAIGAALAAGGVLDPLGEAPDVARWLADPAAGVSRHHVFCLASRDPDALTLAQARVLAAADCVYHRADVPPAILDRARADAQRVACDTAPADPGAGITVDLTMAPGA</sequence>
<keyword evidence="8" id="KW-0808">Transferase</keyword>
<gene>
    <name evidence="7" type="ORF">GQR91_05740</name>
    <name evidence="8" type="ORF">SAMN05216557_10594</name>
</gene>
<accession>A0A1G7NA74</accession>
<comment type="catalytic activity">
    <reaction evidence="6">
        <text>precorrin-2 + NAD(+) = sirohydrochlorin + NADH + 2 H(+)</text>
        <dbReference type="Rhea" id="RHEA:15613"/>
        <dbReference type="ChEBI" id="CHEBI:15378"/>
        <dbReference type="ChEBI" id="CHEBI:57540"/>
        <dbReference type="ChEBI" id="CHEBI:57945"/>
        <dbReference type="ChEBI" id="CHEBI:58351"/>
        <dbReference type="ChEBI" id="CHEBI:58827"/>
        <dbReference type="EC" id="1.3.1.76"/>
    </reaction>
</comment>
<evidence type="ECO:0000256" key="5">
    <source>
        <dbReference type="ARBA" id="ARBA00023244"/>
    </source>
</evidence>
<dbReference type="SUPFAM" id="SSF51735">
    <property type="entry name" value="NAD(P)-binding Rossmann-fold domains"/>
    <property type="match status" value="1"/>
</dbReference>
<protein>
    <recommendedName>
        <fullName evidence="2">precorrin-2 dehydrogenase</fullName>
        <ecNumber evidence="2">1.3.1.76</ecNumber>
    </recommendedName>
</protein>
<dbReference type="GO" id="GO:0043115">
    <property type="term" value="F:precorrin-2 dehydrogenase activity"/>
    <property type="evidence" value="ECO:0007669"/>
    <property type="project" value="UniProtKB-EC"/>
</dbReference>
<evidence type="ECO:0000256" key="3">
    <source>
        <dbReference type="ARBA" id="ARBA00023002"/>
    </source>
</evidence>
<keyword evidence="5" id="KW-0627">Porphyrin biosynthesis</keyword>
<dbReference type="NCBIfam" id="TIGR01470">
    <property type="entry name" value="cysG_Nterm"/>
    <property type="match status" value="1"/>
</dbReference>
<dbReference type="Gene3D" id="3.30.160.110">
    <property type="entry name" value="Siroheme synthase, domain 2"/>
    <property type="match status" value="1"/>
</dbReference>
<keyword evidence="4" id="KW-0520">NAD</keyword>
<dbReference type="RefSeq" id="WP_149682702.1">
    <property type="nucleotide sequence ID" value="NZ_FNBI01000005.1"/>
</dbReference>
<dbReference type="EMBL" id="FNBI01000005">
    <property type="protein sequence ID" value="SDF70995.1"/>
    <property type="molecule type" value="Genomic_DNA"/>
</dbReference>
<dbReference type="UniPathway" id="UPA00262">
    <property type="reaction ID" value="UER00222"/>
</dbReference>
<evidence type="ECO:0000256" key="6">
    <source>
        <dbReference type="ARBA" id="ARBA00047561"/>
    </source>
</evidence>